<dbReference type="AlphaFoldDB" id="Q7UL48"/>
<name>Q7UL48_RHOBA</name>
<dbReference type="Proteomes" id="UP000001025">
    <property type="component" value="Chromosome"/>
</dbReference>
<feature type="region of interest" description="Disordered" evidence="1">
    <location>
        <begin position="1"/>
        <end position="28"/>
    </location>
</feature>
<dbReference type="InParanoid" id="Q7UL48"/>
<sequence length="63" mass="6927">MFNGNGKTRSKQISMSTEPSVGRHPQHVLPERHGVAAWFGPHCGYESKMDVRDGLTVGCSWNG</sequence>
<organism evidence="2 3">
    <name type="scientific">Rhodopirellula baltica (strain DSM 10527 / NCIMB 13988 / SH1)</name>
    <dbReference type="NCBI Taxonomy" id="243090"/>
    <lineage>
        <taxon>Bacteria</taxon>
        <taxon>Pseudomonadati</taxon>
        <taxon>Planctomycetota</taxon>
        <taxon>Planctomycetia</taxon>
        <taxon>Pirellulales</taxon>
        <taxon>Pirellulaceae</taxon>
        <taxon>Rhodopirellula</taxon>
    </lineage>
</organism>
<evidence type="ECO:0000256" key="1">
    <source>
        <dbReference type="SAM" id="MobiDB-lite"/>
    </source>
</evidence>
<dbReference type="STRING" id="243090.RB9740"/>
<dbReference type="EMBL" id="BX294150">
    <property type="protein sequence ID" value="CAD76430.1"/>
    <property type="molecule type" value="Genomic_DNA"/>
</dbReference>
<keyword evidence="3" id="KW-1185">Reference proteome</keyword>
<proteinExistence type="predicted"/>
<gene>
    <name evidence="2" type="ordered locus">RB9740</name>
</gene>
<accession>Q7UL48</accession>
<dbReference type="HOGENOM" id="CLU_2882945_0_0_0"/>
<dbReference type="EnsemblBacteria" id="CAD76430">
    <property type="protein sequence ID" value="CAD76430"/>
    <property type="gene ID" value="RB9740"/>
</dbReference>
<dbReference type="KEGG" id="rba:RB9740"/>
<feature type="compositionally biased region" description="Polar residues" evidence="1">
    <location>
        <begin position="1"/>
        <end position="19"/>
    </location>
</feature>
<protein>
    <submittedName>
        <fullName evidence="2">Uncharacterized protein</fullName>
    </submittedName>
</protein>
<evidence type="ECO:0000313" key="3">
    <source>
        <dbReference type="Proteomes" id="UP000001025"/>
    </source>
</evidence>
<evidence type="ECO:0000313" key="2">
    <source>
        <dbReference type="EMBL" id="CAD76430.1"/>
    </source>
</evidence>
<reference evidence="2 3" key="1">
    <citation type="journal article" date="2003" name="Proc. Natl. Acad. Sci. U.S.A.">
        <title>Complete genome sequence of the marine planctomycete Pirellula sp. strain 1.</title>
        <authorList>
            <person name="Gloeckner F.O."/>
            <person name="Kube M."/>
            <person name="Bauer M."/>
            <person name="Teeling H."/>
            <person name="Lombardot T."/>
            <person name="Ludwig W."/>
            <person name="Gade D."/>
            <person name="Beck A."/>
            <person name="Borzym K."/>
            <person name="Heitmann K."/>
            <person name="Rabus R."/>
            <person name="Schlesner H."/>
            <person name="Amann R."/>
            <person name="Reinhardt R."/>
        </authorList>
    </citation>
    <scope>NUCLEOTIDE SEQUENCE [LARGE SCALE GENOMIC DNA]</scope>
    <source>
        <strain evidence="3">DSM 10527 / NCIMB 13988 / SH1</strain>
    </source>
</reference>